<comment type="caution">
    <text evidence="3">The sequence shown here is derived from an EMBL/GenBank/DDBJ whole genome shotgun (WGS) entry which is preliminary data.</text>
</comment>
<dbReference type="OrthoDB" id="9792269at2"/>
<gene>
    <name evidence="3" type="ORF">F2Q65_11800</name>
</gene>
<dbReference type="Pfam" id="PF13579">
    <property type="entry name" value="Glyco_trans_4_4"/>
    <property type="match status" value="1"/>
</dbReference>
<dbReference type="CDD" id="cd03811">
    <property type="entry name" value="GT4_GT28_WabH-like"/>
    <property type="match status" value="1"/>
</dbReference>
<dbReference type="Gene3D" id="3.40.50.2000">
    <property type="entry name" value="Glycogen Phosphorylase B"/>
    <property type="match status" value="2"/>
</dbReference>
<reference evidence="3 4" key="1">
    <citation type="submission" date="2019-09" db="EMBL/GenBank/DDBJ databases">
        <title>Whole-genome sequence of the purple sulfur bacterium Thiohalocapsa marina DSM 19078.</title>
        <authorList>
            <person name="Kyndt J.A."/>
            <person name="Meyer T.E."/>
        </authorList>
    </citation>
    <scope>NUCLEOTIDE SEQUENCE [LARGE SCALE GENOMIC DNA]</scope>
    <source>
        <strain evidence="3 4">DSM 19078</strain>
    </source>
</reference>
<dbReference type="EMBL" id="VWXX01000017">
    <property type="protein sequence ID" value="KAA6184646.1"/>
    <property type="molecule type" value="Genomic_DNA"/>
</dbReference>
<dbReference type="GO" id="GO:0016757">
    <property type="term" value="F:glycosyltransferase activity"/>
    <property type="evidence" value="ECO:0007669"/>
    <property type="project" value="InterPro"/>
</dbReference>
<proteinExistence type="predicted"/>
<dbReference type="PANTHER" id="PTHR12526">
    <property type="entry name" value="GLYCOSYLTRANSFERASE"/>
    <property type="match status" value="1"/>
</dbReference>
<dbReference type="InterPro" id="IPR001296">
    <property type="entry name" value="Glyco_trans_1"/>
</dbReference>
<keyword evidence="3" id="KW-0808">Transferase</keyword>
<dbReference type="Pfam" id="PF00534">
    <property type="entry name" value="Glycos_transf_1"/>
    <property type="match status" value="1"/>
</dbReference>
<evidence type="ECO:0000313" key="4">
    <source>
        <dbReference type="Proteomes" id="UP000322981"/>
    </source>
</evidence>
<dbReference type="PANTHER" id="PTHR12526:SF630">
    <property type="entry name" value="GLYCOSYLTRANSFERASE"/>
    <property type="match status" value="1"/>
</dbReference>
<protein>
    <submittedName>
        <fullName evidence="3">Glycosyltransferase</fullName>
    </submittedName>
</protein>
<keyword evidence="4" id="KW-1185">Reference proteome</keyword>
<accession>A0A5M8FLQ8</accession>
<evidence type="ECO:0000313" key="3">
    <source>
        <dbReference type="EMBL" id="KAA6184646.1"/>
    </source>
</evidence>
<evidence type="ECO:0000259" key="1">
    <source>
        <dbReference type="Pfam" id="PF00534"/>
    </source>
</evidence>
<organism evidence="3 4">
    <name type="scientific">Thiohalocapsa marina</name>
    <dbReference type="NCBI Taxonomy" id="424902"/>
    <lineage>
        <taxon>Bacteria</taxon>
        <taxon>Pseudomonadati</taxon>
        <taxon>Pseudomonadota</taxon>
        <taxon>Gammaproteobacteria</taxon>
        <taxon>Chromatiales</taxon>
        <taxon>Chromatiaceae</taxon>
        <taxon>Thiohalocapsa</taxon>
    </lineage>
</organism>
<name>A0A5M8FLQ8_9GAMM</name>
<dbReference type="InterPro" id="IPR028098">
    <property type="entry name" value="Glyco_trans_4-like_N"/>
</dbReference>
<dbReference type="AlphaFoldDB" id="A0A5M8FLQ8"/>
<feature type="domain" description="Glycosyltransferase subfamily 4-like N-terminal" evidence="2">
    <location>
        <begin position="20"/>
        <end position="177"/>
    </location>
</feature>
<feature type="domain" description="Glycosyl transferase family 1" evidence="1">
    <location>
        <begin position="198"/>
        <end position="354"/>
    </location>
</feature>
<dbReference type="GO" id="GO:1901135">
    <property type="term" value="P:carbohydrate derivative metabolic process"/>
    <property type="evidence" value="ECO:0007669"/>
    <property type="project" value="UniProtKB-ARBA"/>
</dbReference>
<dbReference type="Proteomes" id="UP000322981">
    <property type="component" value="Unassembled WGS sequence"/>
</dbReference>
<dbReference type="RefSeq" id="WP_150093609.1">
    <property type="nucleotide sequence ID" value="NZ_JBFUOH010000035.1"/>
</dbReference>
<dbReference type="SUPFAM" id="SSF53756">
    <property type="entry name" value="UDP-Glycosyltransferase/glycogen phosphorylase"/>
    <property type="match status" value="1"/>
</dbReference>
<evidence type="ECO:0000259" key="2">
    <source>
        <dbReference type="Pfam" id="PF13579"/>
    </source>
</evidence>
<sequence>MTNEPRAPRIAVLAATSGHSGVDRIIANLVTQWSAWGLDVDLLQIRQHGPDIPNLPDGVRRVDLGTAHVNTALPALIRYLRRERPAALLTDKDRVNRIAILARRLAGIQSDTRLLVRLGTTVSVNLASRSRLERALQGASIRYLYRLADGIIVPSAGVAADLSEHYGVDPARIHVCPSPVVSAELRTLAAAPAAHPWLRPGEPPVILGVGELSARKDFETLLQAFAQVRAHRRCRLIILGRGRRRERLLALAESLGVAQDTDLAGFKTNPYAFMSRAALFALSSRWEGLGIVIVEALACGTPVVSTDCPSGPREILDDGPHTRLVPVGDVTALARAMDQALAAPTDPATLRRRTKAFSIEASARAYLQALGIETSALGEPPG</sequence>